<sequence length="318" mass="35996">MGQHSNVQGQTAGPKIMAQVQGDGAQDFVATHMNYHRDPGLKESKFFHGHMQENRRPALENTFSLHPKNSGGGCLEMEVFEDANDNGDSSAEEGDIDIAGEGANQTRVERKGAASPAFFRNCKQYVDKHKPILIVIMETRTSPLNLKRSFQLLGYDGFQYAENNGFSGGIIVSWKEQLLDVEVLVNHFQFLHLKVTLQCRRIFFFSSVYASPREEGRHELWRELKNISRGMVGEWLLAGDFNDISHPSEKKGGIPAQQRRCNTFVDRINDCKLMDCGATGPKFTWRGPVFQNDDRIFERLDRALSNDEWRLGFPNAVV</sequence>
<dbReference type="PANTHER" id="PTHR35218:SF9">
    <property type="entry name" value="ENDONUCLEASE_EXONUCLEASE_PHOSPHATASE DOMAIN-CONTAINING PROTEIN"/>
    <property type="match status" value="1"/>
</dbReference>
<dbReference type="PANTHER" id="PTHR35218">
    <property type="entry name" value="RNASE H DOMAIN-CONTAINING PROTEIN"/>
    <property type="match status" value="1"/>
</dbReference>
<evidence type="ECO:0000259" key="1">
    <source>
        <dbReference type="Pfam" id="PF03372"/>
    </source>
</evidence>
<keyword evidence="2" id="KW-0378">Hydrolase</keyword>
<dbReference type="Gene3D" id="3.60.10.10">
    <property type="entry name" value="Endonuclease/exonuclease/phosphatase"/>
    <property type="match status" value="1"/>
</dbReference>
<dbReference type="Proteomes" id="UP000265520">
    <property type="component" value="Unassembled WGS sequence"/>
</dbReference>
<accession>A0A392LWC4</accession>
<proteinExistence type="predicted"/>
<dbReference type="GO" id="GO:0004519">
    <property type="term" value="F:endonuclease activity"/>
    <property type="evidence" value="ECO:0007669"/>
    <property type="project" value="UniProtKB-KW"/>
</dbReference>
<dbReference type="SUPFAM" id="SSF56219">
    <property type="entry name" value="DNase I-like"/>
    <property type="match status" value="1"/>
</dbReference>
<evidence type="ECO:0000313" key="3">
    <source>
        <dbReference type="Proteomes" id="UP000265520"/>
    </source>
</evidence>
<reference evidence="2 3" key="1">
    <citation type="journal article" date="2018" name="Front. Plant Sci.">
        <title>Red Clover (Trifolium pratense) and Zigzag Clover (T. medium) - A Picture of Genomic Similarities and Differences.</title>
        <authorList>
            <person name="Dluhosova J."/>
            <person name="Istvanek J."/>
            <person name="Nedelnik J."/>
            <person name="Repkova J."/>
        </authorList>
    </citation>
    <scope>NUCLEOTIDE SEQUENCE [LARGE SCALE GENOMIC DNA]</scope>
    <source>
        <strain evidence="3">cv. 10/8</strain>
        <tissue evidence="2">Leaf</tissue>
    </source>
</reference>
<dbReference type="InterPro" id="IPR036691">
    <property type="entry name" value="Endo/exonu/phosph_ase_sf"/>
</dbReference>
<comment type="caution">
    <text evidence="2">The sequence shown here is derived from an EMBL/GenBank/DDBJ whole genome shotgun (WGS) entry which is preliminary data.</text>
</comment>
<gene>
    <name evidence="2" type="ORF">A2U01_0000019</name>
</gene>
<dbReference type="Pfam" id="PF03372">
    <property type="entry name" value="Exo_endo_phos"/>
    <property type="match status" value="1"/>
</dbReference>
<dbReference type="AlphaFoldDB" id="A0A392LWC4"/>
<feature type="domain" description="Endonuclease/exonuclease/phosphatase" evidence="1">
    <location>
        <begin position="112"/>
        <end position="312"/>
    </location>
</feature>
<name>A0A392LWC4_9FABA</name>
<keyword evidence="2" id="KW-0255">Endonuclease</keyword>
<organism evidence="2 3">
    <name type="scientific">Trifolium medium</name>
    <dbReference type="NCBI Taxonomy" id="97028"/>
    <lineage>
        <taxon>Eukaryota</taxon>
        <taxon>Viridiplantae</taxon>
        <taxon>Streptophyta</taxon>
        <taxon>Embryophyta</taxon>
        <taxon>Tracheophyta</taxon>
        <taxon>Spermatophyta</taxon>
        <taxon>Magnoliopsida</taxon>
        <taxon>eudicotyledons</taxon>
        <taxon>Gunneridae</taxon>
        <taxon>Pentapetalae</taxon>
        <taxon>rosids</taxon>
        <taxon>fabids</taxon>
        <taxon>Fabales</taxon>
        <taxon>Fabaceae</taxon>
        <taxon>Papilionoideae</taxon>
        <taxon>50 kb inversion clade</taxon>
        <taxon>NPAAA clade</taxon>
        <taxon>Hologalegina</taxon>
        <taxon>IRL clade</taxon>
        <taxon>Trifolieae</taxon>
        <taxon>Trifolium</taxon>
    </lineage>
</organism>
<dbReference type="GO" id="GO:0004527">
    <property type="term" value="F:exonuclease activity"/>
    <property type="evidence" value="ECO:0007669"/>
    <property type="project" value="UniProtKB-KW"/>
</dbReference>
<protein>
    <submittedName>
        <fullName evidence="2">Endonuclease/exonuclease/phosphatase family protein</fullName>
    </submittedName>
</protein>
<dbReference type="InterPro" id="IPR005135">
    <property type="entry name" value="Endo/exonuclease/phosphatase"/>
</dbReference>
<keyword evidence="3" id="KW-1185">Reference proteome</keyword>
<keyword evidence="2" id="KW-0540">Nuclease</keyword>
<keyword evidence="2" id="KW-0269">Exonuclease</keyword>
<evidence type="ECO:0000313" key="2">
    <source>
        <dbReference type="EMBL" id="MCH79273.1"/>
    </source>
</evidence>
<dbReference type="EMBL" id="LXQA010000011">
    <property type="protein sequence ID" value="MCH79273.1"/>
    <property type="molecule type" value="Genomic_DNA"/>
</dbReference>